<organism evidence="2 4">
    <name type="scientific">Plasmodiophora brassicae</name>
    <name type="common">Clubroot disease agent</name>
    <dbReference type="NCBI Taxonomy" id="37360"/>
    <lineage>
        <taxon>Eukaryota</taxon>
        <taxon>Sar</taxon>
        <taxon>Rhizaria</taxon>
        <taxon>Endomyxa</taxon>
        <taxon>Phytomyxea</taxon>
        <taxon>Plasmodiophorida</taxon>
        <taxon>Plasmodiophoridae</taxon>
        <taxon>Plasmodiophora</taxon>
    </lineage>
</organism>
<keyword evidence="4" id="KW-1185">Reference proteome</keyword>
<keyword evidence="1" id="KW-0812">Transmembrane</keyword>
<evidence type="ECO:0000313" key="3">
    <source>
        <dbReference type="EMBL" id="SPQ99398.1"/>
    </source>
</evidence>
<accession>A0A0G4IZQ5</accession>
<sequence length="249" mass="27237">MATESQALLGSNHALDDVVGRLLHPTGEPKLDVKGAVRAGWAMFEQHPWAYMFWALIYIILQNVAVLAYFAESAKVLLAAPVLLLLSVPFQYAPFIVAANTSRDNDWEFDIGSFLFTPVMYFFPIIVITLLVRLLTVVGLALLVLPGIYAMATLSFAPMVFIEYHNHGINVLDSMAVSYRTSRHVVWSIVVLAALSLLILLAGSLWFGVGGLVALPVVQLAWADAFRQLFGYNPIFSGDPASCLCCGCV</sequence>
<dbReference type="Proteomes" id="UP000039324">
    <property type="component" value="Unassembled WGS sequence"/>
</dbReference>
<keyword evidence="1" id="KW-0472">Membrane</keyword>
<evidence type="ECO:0000313" key="5">
    <source>
        <dbReference type="Proteomes" id="UP000290189"/>
    </source>
</evidence>
<geneLocation type="mitochondrion" evidence="3"/>
<feature type="transmembrane region" description="Helical" evidence="1">
    <location>
        <begin position="51"/>
        <end position="71"/>
    </location>
</feature>
<dbReference type="EMBL" id="OVEO01000011">
    <property type="protein sequence ID" value="SPQ99398.1"/>
    <property type="molecule type" value="Genomic_DNA"/>
</dbReference>
<evidence type="ECO:0000313" key="4">
    <source>
        <dbReference type="Proteomes" id="UP000039324"/>
    </source>
</evidence>
<keyword evidence="3" id="KW-0496">Mitochondrion</keyword>
<protein>
    <submittedName>
        <fullName evidence="2">Uncharacterized protein</fullName>
    </submittedName>
</protein>
<dbReference type="AlphaFoldDB" id="A0A0G4IZQ5"/>
<reference evidence="2 4" key="1">
    <citation type="submission" date="2015-02" db="EMBL/GenBank/DDBJ databases">
        <authorList>
            <person name="Chooi Y.-H."/>
        </authorList>
    </citation>
    <scope>NUCLEOTIDE SEQUENCE [LARGE SCALE GENOMIC DNA]</scope>
    <source>
        <strain evidence="2">E3</strain>
    </source>
</reference>
<dbReference type="Proteomes" id="UP000290189">
    <property type="component" value="Unassembled WGS sequence"/>
</dbReference>
<feature type="transmembrane region" description="Helical" evidence="1">
    <location>
        <begin position="77"/>
        <end position="99"/>
    </location>
</feature>
<evidence type="ECO:0000256" key="1">
    <source>
        <dbReference type="SAM" id="Phobius"/>
    </source>
</evidence>
<name>A0A0G4IZQ5_PLABS</name>
<keyword evidence="1" id="KW-1133">Transmembrane helix</keyword>
<reference evidence="3 5" key="2">
    <citation type="submission" date="2018-03" db="EMBL/GenBank/DDBJ databases">
        <authorList>
            <person name="Fogelqvist J."/>
        </authorList>
    </citation>
    <scope>NUCLEOTIDE SEQUENCE [LARGE SCALE GENOMIC DNA]</scope>
</reference>
<proteinExistence type="predicted"/>
<feature type="transmembrane region" description="Helical" evidence="1">
    <location>
        <begin position="111"/>
        <end position="132"/>
    </location>
</feature>
<gene>
    <name evidence="2" type="ORF">PBRA_008102</name>
    <name evidence="3" type="ORF">PLBR_LOCUS6613</name>
</gene>
<feature type="transmembrane region" description="Helical" evidence="1">
    <location>
        <begin position="185"/>
        <end position="207"/>
    </location>
</feature>
<dbReference type="EMBL" id="CDSF01000102">
    <property type="protein sequence ID" value="CEP00790.1"/>
    <property type="molecule type" value="Genomic_DNA"/>
</dbReference>
<feature type="transmembrane region" description="Helical" evidence="1">
    <location>
        <begin position="138"/>
        <end position="164"/>
    </location>
</feature>
<evidence type="ECO:0000313" key="2">
    <source>
        <dbReference type="EMBL" id="CEP00790.1"/>
    </source>
</evidence>